<keyword evidence="2" id="KW-1185">Reference proteome</keyword>
<organism evidence="1 2">
    <name type="scientific">Trifolium medium</name>
    <dbReference type="NCBI Taxonomy" id="97028"/>
    <lineage>
        <taxon>Eukaryota</taxon>
        <taxon>Viridiplantae</taxon>
        <taxon>Streptophyta</taxon>
        <taxon>Embryophyta</taxon>
        <taxon>Tracheophyta</taxon>
        <taxon>Spermatophyta</taxon>
        <taxon>Magnoliopsida</taxon>
        <taxon>eudicotyledons</taxon>
        <taxon>Gunneridae</taxon>
        <taxon>Pentapetalae</taxon>
        <taxon>rosids</taxon>
        <taxon>fabids</taxon>
        <taxon>Fabales</taxon>
        <taxon>Fabaceae</taxon>
        <taxon>Papilionoideae</taxon>
        <taxon>50 kb inversion clade</taxon>
        <taxon>NPAAA clade</taxon>
        <taxon>Hologalegina</taxon>
        <taxon>IRL clade</taxon>
        <taxon>Trifolieae</taxon>
        <taxon>Trifolium</taxon>
    </lineage>
</organism>
<accession>A0A392SGA9</accession>
<proteinExistence type="predicted"/>
<evidence type="ECO:0000313" key="1">
    <source>
        <dbReference type="EMBL" id="MCI47943.1"/>
    </source>
</evidence>
<comment type="caution">
    <text evidence="1">The sequence shown here is derived from an EMBL/GenBank/DDBJ whole genome shotgun (WGS) entry which is preliminary data.</text>
</comment>
<sequence length="51" mass="5722">TALRVAQTPEEKQGKQSYTARCTGPARALRQRQKVKLPLCPYTTRCADSRS</sequence>
<evidence type="ECO:0000313" key="2">
    <source>
        <dbReference type="Proteomes" id="UP000265520"/>
    </source>
</evidence>
<feature type="non-terminal residue" evidence="1">
    <location>
        <position position="1"/>
    </location>
</feature>
<protein>
    <submittedName>
        <fullName evidence="1">Uncharacterized protein</fullName>
    </submittedName>
</protein>
<reference evidence="1 2" key="1">
    <citation type="journal article" date="2018" name="Front. Plant Sci.">
        <title>Red Clover (Trifolium pratense) and Zigzag Clover (T. medium) - A Picture of Genomic Similarities and Differences.</title>
        <authorList>
            <person name="Dluhosova J."/>
            <person name="Istvanek J."/>
            <person name="Nedelnik J."/>
            <person name="Repkova J."/>
        </authorList>
    </citation>
    <scope>NUCLEOTIDE SEQUENCE [LARGE SCALE GENOMIC DNA]</scope>
    <source>
        <strain evidence="2">cv. 10/8</strain>
        <tissue evidence="1">Leaf</tissue>
    </source>
</reference>
<dbReference type="Proteomes" id="UP000265520">
    <property type="component" value="Unassembled WGS sequence"/>
</dbReference>
<dbReference type="AlphaFoldDB" id="A0A392SGA9"/>
<name>A0A392SGA9_9FABA</name>
<dbReference type="EMBL" id="LXQA010379279">
    <property type="protein sequence ID" value="MCI47943.1"/>
    <property type="molecule type" value="Genomic_DNA"/>
</dbReference>